<protein>
    <submittedName>
        <fullName evidence="1">Uncharacterized protein</fullName>
    </submittedName>
</protein>
<reference evidence="1 2" key="1">
    <citation type="journal article" date="2009" name="Nature">
        <title>Evolution of pathogenicity and sexual reproduction in eight Candida genomes.</title>
        <authorList>
            <person name="Butler G."/>
            <person name="Rasmussen M.D."/>
            <person name="Lin M.F."/>
            <person name="Santos M.A."/>
            <person name="Sakthikumar S."/>
            <person name="Munro C.A."/>
            <person name="Rheinbay E."/>
            <person name="Grabherr M."/>
            <person name="Forche A."/>
            <person name="Reedy J.L."/>
            <person name="Agrafioti I."/>
            <person name="Arnaud M.B."/>
            <person name="Bates S."/>
            <person name="Brown A.J."/>
            <person name="Brunke S."/>
            <person name="Costanzo M.C."/>
            <person name="Fitzpatrick D.A."/>
            <person name="de Groot P.W."/>
            <person name="Harris D."/>
            <person name="Hoyer L.L."/>
            <person name="Hube B."/>
            <person name="Klis F.M."/>
            <person name="Kodira C."/>
            <person name="Lennard N."/>
            <person name="Logue M.E."/>
            <person name="Martin R."/>
            <person name="Neiman A.M."/>
            <person name="Nikolaou E."/>
            <person name="Quail M.A."/>
            <person name="Quinn J."/>
            <person name="Santos M.C."/>
            <person name="Schmitzberger F.F."/>
            <person name="Sherlock G."/>
            <person name="Shah P."/>
            <person name="Silverstein K.A."/>
            <person name="Skrzypek M.S."/>
            <person name="Soll D."/>
            <person name="Staggs R."/>
            <person name="Stansfield I."/>
            <person name="Stumpf M.P."/>
            <person name="Sudbery P.E."/>
            <person name="Srikantha T."/>
            <person name="Zeng Q."/>
            <person name="Berman J."/>
            <person name="Berriman M."/>
            <person name="Heitman J."/>
            <person name="Gow N.A."/>
            <person name="Lorenz M.C."/>
            <person name="Birren B.W."/>
            <person name="Kellis M."/>
            <person name="Cuomo C.A."/>
        </authorList>
    </citation>
    <scope>NUCLEOTIDE SEQUENCE [LARGE SCALE GENOMIC DNA]</scope>
    <source>
        <strain evidence="2">ATCC 6260 / CBS 566 / DSM 6381 / JCM 1539 / NBRC 10279 / NRRL Y-324</strain>
    </source>
</reference>
<dbReference type="AlphaFoldDB" id="A5DJ35"/>
<accession>A5DJ35</accession>
<dbReference type="KEGG" id="pgu:PGUG_03286"/>
<proteinExistence type="predicted"/>
<evidence type="ECO:0000313" key="2">
    <source>
        <dbReference type="Proteomes" id="UP000001997"/>
    </source>
</evidence>
<dbReference type="HOGENOM" id="CLU_1678580_0_0_1"/>
<organism evidence="1 2">
    <name type="scientific">Meyerozyma guilliermondii (strain ATCC 6260 / CBS 566 / DSM 6381 / JCM 1539 / NBRC 10279 / NRRL Y-324)</name>
    <name type="common">Yeast</name>
    <name type="synonym">Candida guilliermondii</name>
    <dbReference type="NCBI Taxonomy" id="294746"/>
    <lineage>
        <taxon>Eukaryota</taxon>
        <taxon>Fungi</taxon>
        <taxon>Dikarya</taxon>
        <taxon>Ascomycota</taxon>
        <taxon>Saccharomycotina</taxon>
        <taxon>Pichiomycetes</taxon>
        <taxon>Debaryomycetaceae</taxon>
        <taxon>Meyerozyma</taxon>
    </lineage>
</organism>
<evidence type="ECO:0000313" key="1">
    <source>
        <dbReference type="EMBL" id="EDK39188.2"/>
    </source>
</evidence>
<dbReference type="GeneID" id="5126200"/>
<dbReference type="InParanoid" id="A5DJ35"/>
<dbReference type="Proteomes" id="UP000001997">
    <property type="component" value="Unassembled WGS sequence"/>
</dbReference>
<name>A5DJ35_PICGU</name>
<keyword evidence="2" id="KW-1185">Reference proteome</keyword>
<dbReference type="RefSeq" id="XP_001483905.2">
    <property type="nucleotide sequence ID" value="XM_001483855.1"/>
</dbReference>
<dbReference type="EMBL" id="CH408158">
    <property type="protein sequence ID" value="EDK39188.2"/>
    <property type="molecule type" value="Genomic_DNA"/>
</dbReference>
<dbReference type="VEuPathDB" id="FungiDB:PGUG_03286"/>
<sequence>MKRRTIIFLQPLRPFFNLVANKKYSIYDLLSISLDCAPFSSLPLLIYEVFNMTMISFSLQSLIRFFLSLFLPPPPWNPHIHYLVSLHHVEPWVSSSSDTTMSGNHSNSGSYRNEICRFIFFSNQDSMFLTQTAHDPVFVACWFDYSSMTRHRTSFSR</sequence>
<gene>
    <name evidence="1" type="ORF">PGUG_03286</name>
</gene>